<comment type="caution">
    <text evidence="2">The sequence shown here is derived from an EMBL/GenBank/DDBJ whole genome shotgun (WGS) entry which is preliminary data.</text>
</comment>
<dbReference type="Pfam" id="PF00534">
    <property type="entry name" value="Glycos_transf_1"/>
    <property type="match status" value="1"/>
</dbReference>
<gene>
    <name evidence="2" type="ORF">VZ95_16280</name>
</gene>
<dbReference type="EMBL" id="LAJY01000491">
    <property type="protein sequence ID" value="KJV08670.1"/>
    <property type="molecule type" value="Genomic_DNA"/>
</dbReference>
<reference evidence="2 3" key="1">
    <citation type="submission" date="2015-03" db="EMBL/GenBank/DDBJ databases">
        <title>Draft genome sequence of Elstera litoralis.</title>
        <authorList>
            <person name="Rahalkar M.C."/>
            <person name="Dhakephalkar P.K."/>
            <person name="Pore S.D."/>
            <person name="Arora P."/>
            <person name="Kapse N.G."/>
            <person name="Pandit P.S."/>
        </authorList>
    </citation>
    <scope>NUCLEOTIDE SEQUENCE [LARGE SCALE GENOMIC DNA]</scope>
    <source>
        <strain evidence="2 3">Dia-1</strain>
    </source>
</reference>
<name>A0A0F3IPL4_9PROT</name>
<dbReference type="SUPFAM" id="SSF53756">
    <property type="entry name" value="UDP-Glycosyltransferase/glycogen phosphorylase"/>
    <property type="match status" value="1"/>
</dbReference>
<dbReference type="InterPro" id="IPR050194">
    <property type="entry name" value="Glycosyltransferase_grp1"/>
</dbReference>
<keyword evidence="3" id="KW-1185">Reference proteome</keyword>
<evidence type="ECO:0000313" key="2">
    <source>
        <dbReference type="EMBL" id="KJV08670.1"/>
    </source>
</evidence>
<dbReference type="Proteomes" id="UP000033774">
    <property type="component" value="Unassembled WGS sequence"/>
</dbReference>
<feature type="domain" description="Glycosyl transferase family 1" evidence="1">
    <location>
        <begin position="196"/>
        <end position="369"/>
    </location>
</feature>
<evidence type="ECO:0000313" key="3">
    <source>
        <dbReference type="Proteomes" id="UP000033774"/>
    </source>
</evidence>
<proteinExistence type="predicted"/>
<dbReference type="Gene3D" id="3.40.50.2000">
    <property type="entry name" value="Glycogen Phosphorylase B"/>
    <property type="match status" value="2"/>
</dbReference>
<dbReference type="PANTHER" id="PTHR45947:SF3">
    <property type="entry name" value="SULFOQUINOVOSYL TRANSFERASE SQD2"/>
    <property type="match status" value="1"/>
</dbReference>
<sequence length="407" mass="43894">MKTIGYILAAFPVLSETFIGTEMRAMQKRGHRIVPIVLTPKTFPGQEIDLPLVESALYLPDQPGELALRAALAPSLSAPRGLAFWFAQCKSPRRSLLWNAWKVAALARANGCEHLHAHFAGGAASHAIVAARWAGLGVSFTGHGHDIYAEPEDLPQKLSAVDFAASTCRDMSDEFKRLAPETLVRRVICGVDPTRFRPRSGLTPDNGRYLFIGRLVEAKGGADLLAALAQARQQQGIALALDIVGDGPLRASLEAQVAALDLAAQVRFLGAKPSTWIAAEGPAYRALICPFKEAANGERDSGPVVAKEAMAMALPVIASAFMGLKEMVAVDTGFLFPRGDQDALTRVLLAMEALSPLERRRMGNAGRQRLCSLFTDWHQAFDLSAAIQQTQPAGGPSFKRFRHRGLA</sequence>
<dbReference type="InterPro" id="IPR001296">
    <property type="entry name" value="Glyco_trans_1"/>
</dbReference>
<dbReference type="RefSeq" id="WP_045776797.1">
    <property type="nucleotide sequence ID" value="NZ_LAJY01000491.1"/>
</dbReference>
<organism evidence="2 3">
    <name type="scientific">Elstera litoralis</name>
    <dbReference type="NCBI Taxonomy" id="552518"/>
    <lineage>
        <taxon>Bacteria</taxon>
        <taxon>Pseudomonadati</taxon>
        <taxon>Pseudomonadota</taxon>
        <taxon>Alphaproteobacteria</taxon>
        <taxon>Rhodospirillales</taxon>
        <taxon>Rhodospirillaceae</taxon>
        <taxon>Elstera</taxon>
    </lineage>
</organism>
<protein>
    <recommendedName>
        <fullName evidence="1">Glycosyl transferase family 1 domain-containing protein</fullName>
    </recommendedName>
</protein>
<dbReference type="PANTHER" id="PTHR45947">
    <property type="entry name" value="SULFOQUINOVOSYL TRANSFERASE SQD2"/>
    <property type="match status" value="1"/>
</dbReference>
<dbReference type="GO" id="GO:0016757">
    <property type="term" value="F:glycosyltransferase activity"/>
    <property type="evidence" value="ECO:0007669"/>
    <property type="project" value="InterPro"/>
</dbReference>
<dbReference type="AlphaFoldDB" id="A0A0F3IPL4"/>
<evidence type="ECO:0000259" key="1">
    <source>
        <dbReference type="Pfam" id="PF00534"/>
    </source>
</evidence>
<accession>A0A0F3IPL4</accession>